<evidence type="ECO:0000313" key="2">
    <source>
        <dbReference type="EMBL" id="KKN36049.1"/>
    </source>
</evidence>
<dbReference type="EMBL" id="LAZR01001992">
    <property type="protein sequence ID" value="KKN36049.1"/>
    <property type="molecule type" value="Genomic_DNA"/>
</dbReference>
<accession>A0A0F9Q0Q2</accession>
<sequence>MRVIVAGSRTITSIEEVTRAITASGYKVTEVVSGGAHGVDWCGEQWAKTNGKQMKRFPADWHTHGWRGGLVRNEEMAKYADALVAVWDGQSRGTQHMIRMAQKYRLKIYVHEVR</sequence>
<comment type="caution">
    <text evidence="2">The sequence shown here is derived from an EMBL/GenBank/DDBJ whole genome shotgun (WGS) entry which is preliminary data.</text>
</comment>
<protein>
    <recommendedName>
        <fullName evidence="1">YspA cpYpsA-related SLOG domain-containing protein</fullName>
    </recommendedName>
</protein>
<dbReference type="Gene3D" id="3.40.50.450">
    <property type="match status" value="1"/>
</dbReference>
<organism evidence="2">
    <name type="scientific">marine sediment metagenome</name>
    <dbReference type="NCBI Taxonomy" id="412755"/>
    <lineage>
        <taxon>unclassified sequences</taxon>
        <taxon>metagenomes</taxon>
        <taxon>ecological metagenomes</taxon>
    </lineage>
</organism>
<feature type="domain" description="YspA cpYpsA-related SLOG" evidence="1">
    <location>
        <begin position="1"/>
        <end position="64"/>
    </location>
</feature>
<reference evidence="2" key="1">
    <citation type="journal article" date="2015" name="Nature">
        <title>Complex archaea that bridge the gap between prokaryotes and eukaryotes.</title>
        <authorList>
            <person name="Spang A."/>
            <person name="Saw J.H."/>
            <person name="Jorgensen S.L."/>
            <person name="Zaremba-Niedzwiedzka K."/>
            <person name="Martijn J."/>
            <person name="Lind A.E."/>
            <person name="van Eijk R."/>
            <person name="Schleper C."/>
            <person name="Guy L."/>
            <person name="Ettema T.J."/>
        </authorList>
    </citation>
    <scope>NUCLEOTIDE SEQUENCE</scope>
</reference>
<gene>
    <name evidence="2" type="ORF">LCGC14_0777440</name>
</gene>
<dbReference type="InterPro" id="IPR019627">
    <property type="entry name" value="YAcAr"/>
</dbReference>
<proteinExistence type="predicted"/>
<dbReference type="AlphaFoldDB" id="A0A0F9Q0Q2"/>
<dbReference type="SUPFAM" id="SSF102405">
    <property type="entry name" value="MCP/YpsA-like"/>
    <property type="match status" value="1"/>
</dbReference>
<dbReference type="Pfam" id="PF10686">
    <property type="entry name" value="YAcAr"/>
    <property type="match status" value="1"/>
</dbReference>
<evidence type="ECO:0000259" key="1">
    <source>
        <dbReference type="Pfam" id="PF10686"/>
    </source>
</evidence>
<name>A0A0F9Q0Q2_9ZZZZ</name>